<feature type="compositionally biased region" description="Polar residues" evidence="1">
    <location>
        <begin position="451"/>
        <end position="464"/>
    </location>
</feature>
<dbReference type="Proteomes" id="UP000054845">
    <property type="component" value="Unassembled WGS sequence"/>
</dbReference>
<feature type="region of interest" description="Disordered" evidence="1">
    <location>
        <begin position="404"/>
        <end position="471"/>
    </location>
</feature>
<dbReference type="AlphaFoldDB" id="A0A0P1BM10"/>
<organism evidence="3 4">
    <name type="scientific">Ceraceosorus bombacis</name>
    <dbReference type="NCBI Taxonomy" id="401625"/>
    <lineage>
        <taxon>Eukaryota</taxon>
        <taxon>Fungi</taxon>
        <taxon>Dikarya</taxon>
        <taxon>Basidiomycota</taxon>
        <taxon>Ustilaginomycotina</taxon>
        <taxon>Exobasidiomycetes</taxon>
        <taxon>Ceraceosorales</taxon>
        <taxon>Ceraceosoraceae</taxon>
        <taxon>Ceraceosorus</taxon>
    </lineage>
</organism>
<dbReference type="Pfam" id="PF00339">
    <property type="entry name" value="Arrestin_N"/>
    <property type="match status" value="1"/>
</dbReference>
<reference evidence="3 4" key="1">
    <citation type="submission" date="2014-09" db="EMBL/GenBank/DDBJ databases">
        <authorList>
            <person name="Magalhaes I.L.F."/>
            <person name="Oliveira U."/>
            <person name="Santos F.R."/>
            <person name="Vidigal T.H.D.A."/>
            <person name="Brescovit A.D."/>
            <person name="Santos A.J."/>
        </authorList>
    </citation>
    <scope>NUCLEOTIDE SEQUENCE [LARGE SCALE GENOMIC DNA]</scope>
</reference>
<dbReference type="EMBL" id="CCYA01000265">
    <property type="protein sequence ID" value="CEH17867.1"/>
    <property type="molecule type" value="Genomic_DNA"/>
</dbReference>
<evidence type="ECO:0000313" key="3">
    <source>
        <dbReference type="EMBL" id="CEH17867.1"/>
    </source>
</evidence>
<accession>A0A0P1BM10</accession>
<feature type="region of interest" description="Disordered" evidence="1">
    <location>
        <begin position="29"/>
        <end position="48"/>
    </location>
</feature>
<evidence type="ECO:0000313" key="4">
    <source>
        <dbReference type="Proteomes" id="UP000054845"/>
    </source>
</evidence>
<dbReference type="OrthoDB" id="10289982at2759"/>
<feature type="compositionally biased region" description="Basic and acidic residues" evidence="1">
    <location>
        <begin position="514"/>
        <end position="529"/>
    </location>
</feature>
<feature type="domain" description="Arrestin-like N-terminal" evidence="2">
    <location>
        <begin position="114"/>
        <end position="178"/>
    </location>
</feature>
<evidence type="ECO:0000256" key="1">
    <source>
        <dbReference type="SAM" id="MobiDB-lite"/>
    </source>
</evidence>
<dbReference type="InterPro" id="IPR011021">
    <property type="entry name" value="Arrestin-like_N"/>
</dbReference>
<evidence type="ECO:0000259" key="2">
    <source>
        <dbReference type="Pfam" id="PF00339"/>
    </source>
</evidence>
<keyword evidence="4" id="KW-1185">Reference proteome</keyword>
<name>A0A0P1BM10_9BASI</name>
<feature type="compositionally biased region" description="Low complexity" evidence="1">
    <location>
        <begin position="29"/>
        <end position="43"/>
    </location>
</feature>
<protein>
    <recommendedName>
        <fullName evidence="2">Arrestin-like N-terminal domain-containing protein</fullName>
    </recommendedName>
</protein>
<proteinExistence type="predicted"/>
<feature type="region of interest" description="Disordered" evidence="1">
    <location>
        <begin position="512"/>
        <end position="533"/>
    </location>
</feature>
<sequence>MAQRLDLKLSRQGLYIHCPRSLAATEQEATSLHAASSTSTNRTSSDRAPIEGHLSFTLPVASIVSTLRVRLVGIQIPKKALVREFDHPPRAGDAGRLVLSSRARPATVICQTDAQIHYVFIDKPLVKPEDQHLKLQKGEHIFAFTVTPPRWAPPTQCNDYQWITYEVIATVVSSSDPSPNAALEPLWTADRQSELDARHAAASIEAVQVPACSRSFMSRGLSWLRASSSEHTSSKKCSVRLGVHPSTEGPSRLNFLDLNLLPLIARPPGFGCRASLDSINARYGGCFSLRIRVDLQDTSPKPNAPCYVRIERINLLLRQTWAWNGPNVHLAPLSVRTGKALESSLCRWTNQCAIPAELRQMLQPGKHSGHRYHHDFRPEWMRLAPAEYELNEIPAQPLLATSSSLPIHGTSHLHPSSDAGATRELSSSFGTHGPPDPYLDCEATPAGLASGGSSELCTSASPNGDSDFHGRLEDLQKSGIDSSQADHARSESVCGGTSMSVWLQALFPTPPLEVGDHNGDPKDPAKKWEWQPSTLQETRSEIRFSHEIEARIEWRLISLEDSGSVVEHEPQTALLGRSITLVDEDMRTANLELPLYSDVVAADKAAALPTQPS</sequence>